<evidence type="ECO:0000313" key="2">
    <source>
        <dbReference type="Proteomes" id="UP001316803"/>
    </source>
</evidence>
<accession>A0AAN8F700</accession>
<organism evidence="1 2">
    <name type="scientific">Knufia fluminis</name>
    <dbReference type="NCBI Taxonomy" id="191047"/>
    <lineage>
        <taxon>Eukaryota</taxon>
        <taxon>Fungi</taxon>
        <taxon>Dikarya</taxon>
        <taxon>Ascomycota</taxon>
        <taxon>Pezizomycotina</taxon>
        <taxon>Eurotiomycetes</taxon>
        <taxon>Chaetothyriomycetidae</taxon>
        <taxon>Chaetothyriales</taxon>
        <taxon>Trichomeriaceae</taxon>
        <taxon>Knufia</taxon>
    </lineage>
</organism>
<dbReference type="EMBL" id="JAKLMC020000002">
    <property type="protein sequence ID" value="KAK5958108.1"/>
    <property type="molecule type" value="Genomic_DNA"/>
</dbReference>
<dbReference type="InterPro" id="IPR011333">
    <property type="entry name" value="SKP1/BTB/POZ_sf"/>
</dbReference>
<comment type="caution">
    <text evidence="1">The sequence shown here is derived from an EMBL/GenBank/DDBJ whole genome shotgun (WGS) entry which is preliminary data.</text>
</comment>
<dbReference type="SUPFAM" id="SSF54695">
    <property type="entry name" value="POZ domain"/>
    <property type="match status" value="1"/>
</dbReference>
<reference evidence="1 2" key="1">
    <citation type="submission" date="2022-12" db="EMBL/GenBank/DDBJ databases">
        <title>Genomic features and morphological characterization of a novel Knufia sp. strain isolated from spacecraft assembly facility.</title>
        <authorList>
            <person name="Teixeira M."/>
            <person name="Chander A.M."/>
            <person name="Stajich J.E."/>
            <person name="Venkateswaran K."/>
        </authorList>
    </citation>
    <scope>NUCLEOTIDE SEQUENCE [LARGE SCALE GENOMIC DNA]</scope>
    <source>
        <strain evidence="1 2">FJI-L2-BK-P2</strain>
    </source>
</reference>
<sequence length="186" mass="21367">MAKEDRSLVEAQKRLLRKPVTSDITIKSGDRTWKLEGSRSEAQSRVITLHDDHPDAVDLMLLYLYTLEVPNLERTGDAEKCMLLGDKYDLPALHDGGRKAIESSIQRNVPRWHALTDLGKRQWVDFFERVWSWQIKNAIGIRTLLFAYLASVADILIEDTLFQDLLWENRGFNLAFVKAVIKEAKG</sequence>
<keyword evidence="2" id="KW-1185">Reference proteome</keyword>
<gene>
    <name evidence="1" type="ORF">OHC33_001298</name>
</gene>
<dbReference type="AlphaFoldDB" id="A0AAN8F700"/>
<dbReference type="Gene3D" id="3.30.710.10">
    <property type="entry name" value="Potassium Channel Kv1.1, Chain A"/>
    <property type="match status" value="1"/>
</dbReference>
<protein>
    <submittedName>
        <fullName evidence="1">Uncharacterized protein</fullName>
    </submittedName>
</protein>
<proteinExistence type="predicted"/>
<evidence type="ECO:0000313" key="1">
    <source>
        <dbReference type="EMBL" id="KAK5958108.1"/>
    </source>
</evidence>
<name>A0AAN8F700_9EURO</name>
<dbReference type="Proteomes" id="UP001316803">
    <property type="component" value="Unassembled WGS sequence"/>
</dbReference>